<proteinExistence type="predicted"/>
<keyword evidence="2" id="KW-1185">Reference proteome</keyword>
<evidence type="ECO:0000313" key="1">
    <source>
        <dbReference type="EMBL" id="TGL55099.1"/>
    </source>
</evidence>
<dbReference type="EMBL" id="RQGG01000013">
    <property type="protein sequence ID" value="TGL55099.1"/>
    <property type="molecule type" value="Genomic_DNA"/>
</dbReference>
<reference evidence="1" key="1">
    <citation type="journal article" date="2019" name="PLoS Negl. Trop. Dis.">
        <title>Revisiting the worldwide diversity of Leptospira species in the environment.</title>
        <authorList>
            <person name="Vincent A.T."/>
            <person name="Schiettekatte O."/>
            <person name="Bourhy P."/>
            <person name="Veyrier F.J."/>
            <person name="Picardeau M."/>
        </authorList>
    </citation>
    <scope>NUCLEOTIDE SEQUENCE [LARGE SCALE GENOMIC DNA]</scope>
    <source>
        <strain evidence="1">201702454</strain>
    </source>
</reference>
<dbReference type="OrthoDB" id="335991at2"/>
<dbReference type="AlphaFoldDB" id="A0A4R9JTL5"/>
<name>A0A4R9JTL5_9LEPT</name>
<dbReference type="Proteomes" id="UP000297609">
    <property type="component" value="Unassembled WGS sequence"/>
</dbReference>
<comment type="caution">
    <text evidence="1">The sequence shown here is derived from an EMBL/GenBank/DDBJ whole genome shotgun (WGS) entry which is preliminary data.</text>
</comment>
<protein>
    <recommendedName>
        <fullName evidence="3">GNAT family N-acetyltransferase</fullName>
    </recommendedName>
</protein>
<sequence length="358" mass="41779">MPSIKILSAQRNDDKELVIFSSNFPSEGGLKLALDRSPSYFDSLSQEGSHPKIIIGRETNSGEMVGIGHRTESDFYWKGKKTKLGILSGLRLLKQYRSGIALARGYQKLKEIQNRYPLPGSLTTIQSENTIALKILTSGRASLPNYHYLDELITFVWKPRVGKGENQFSIRDFSQTKEELELWESKRMNSFLTPILKNSIFTKSHYSRYAVYKNQTLVSVFGLWDQSSWKRWRVLGYTPPWKLFRLFYNLWAKIKHLPFLPKEKEPLHYVFLSQLKITEIENKELEPILKTILEKSKQVYPNAYLCYTVSKRDPWFHSFQKMPAWKIKSLGYFVHWESESPLNQISETGFTEWETGLL</sequence>
<evidence type="ECO:0008006" key="3">
    <source>
        <dbReference type="Google" id="ProtNLM"/>
    </source>
</evidence>
<evidence type="ECO:0000313" key="2">
    <source>
        <dbReference type="Proteomes" id="UP000297609"/>
    </source>
</evidence>
<dbReference type="RefSeq" id="WP_135618294.1">
    <property type="nucleotide sequence ID" value="NZ_RQGG01000013.1"/>
</dbReference>
<gene>
    <name evidence="1" type="ORF">EHQ59_05690</name>
</gene>
<organism evidence="1 2">
    <name type="scientific">Leptospira kemamanensis</name>
    <dbReference type="NCBI Taxonomy" id="2484942"/>
    <lineage>
        <taxon>Bacteria</taxon>
        <taxon>Pseudomonadati</taxon>
        <taxon>Spirochaetota</taxon>
        <taxon>Spirochaetia</taxon>
        <taxon>Leptospirales</taxon>
        <taxon>Leptospiraceae</taxon>
        <taxon>Leptospira</taxon>
    </lineage>
</organism>
<accession>A0A4R9JTL5</accession>